<keyword evidence="4 8" id="KW-0812">Transmembrane</keyword>
<protein>
    <submittedName>
        <fullName evidence="9">MFS transporter</fullName>
    </submittedName>
</protein>
<dbReference type="RefSeq" id="WP_377286839.1">
    <property type="nucleotide sequence ID" value="NZ_JBHSBM010000013.1"/>
</dbReference>
<dbReference type="Pfam" id="PF05977">
    <property type="entry name" value="MFS_3"/>
    <property type="match status" value="1"/>
</dbReference>
<dbReference type="InterPro" id="IPR036259">
    <property type="entry name" value="MFS_trans_sf"/>
</dbReference>
<evidence type="ECO:0000256" key="2">
    <source>
        <dbReference type="ARBA" id="ARBA00022448"/>
    </source>
</evidence>
<keyword evidence="6 8" id="KW-0472">Membrane</keyword>
<evidence type="ECO:0000313" key="10">
    <source>
        <dbReference type="Proteomes" id="UP001595850"/>
    </source>
</evidence>
<evidence type="ECO:0000313" key="9">
    <source>
        <dbReference type="EMBL" id="MFC4058540.1"/>
    </source>
</evidence>
<dbReference type="PANTHER" id="PTHR23513">
    <property type="entry name" value="INTEGRAL MEMBRANE EFFLUX PROTEIN-RELATED"/>
    <property type="match status" value="1"/>
</dbReference>
<evidence type="ECO:0000256" key="3">
    <source>
        <dbReference type="ARBA" id="ARBA00022475"/>
    </source>
</evidence>
<feature type="transmembrane region" description="Helical" evidence="8">
    <location>
        <begin position="138"/>
        <end position="159"/>
    </location>
</feature>
<dbReference type="InterPro" id="IPR010290">
    <property type="entry name" value="TM_effector"/>
</dbReference>
<proteinExistence type="predicted"/>
<evidence type="ECO:0000256" key="8">
    <source>
        <dbReference type="SAM" id="Phobius"/>
    </source>
</evidence>
<evidence type="ECO:0000256" key="6">
    <source>
        <dbReference type="ARBA" id="ARBA00023136"/>
    </source>
</evidence>
<comment type="caution">
    <text evidence="9">The sequence shown here is derived from an EMBL/GenBank/DDBJ whole genome shotgun (WGS) entry which is preliminary data.</text>
</comment>
<keyword evidence="2" id="KW-0813">Transport</keyword>
<organism evidence="9 10">
    <name type="scientific">Planomonospora corallina</name>
    <dbReference type="NCBI Taxonomy" id="1806052"/>
    <lineage>
        <taxon>Bacteria</taxon>
        <taxon>Bacillati</taxon>
        <taxon>Actinomycetota</taxon>
        <taxon>Actinomycetes</taxon>
        <taxon>Streptosporangiales</taxon>
        <taxon>Streptosporangiaceae</taxon>
        <taxon>Planomonospora</taxon>
    </lineage>
</organism>
<evidence type="ECO:0000256" key="4">
    <source>
        <dbReference type="ARBA" id="ARBA00022692"/>
    </source>
</evidence>
<dbReference type="SUPFAM" id="SSF103473">
    <property type="entry name" value="MFS general substrate transporter"/>
    <property type="match status" value="1"/>
</dbReference>
<dbReference type="Proteomes" id="UP001595850">
    <property type="component" value="Unassembled WGS sequence"/>
</dbReference>
<evidence type="ECO:0000256" key="1">
    <source>
        <dbReference type="ARBA" id="ARBA00004651"/>
    </source>
</evidence>
<keyword evidence="10" id="KW-1185">Reference proteome</keyword>
<dbReference type="PANTHER" id="PTHR23513:SF6">
    <property type="entry name" value="MAJOR FACILITATOR SUPERFAMILY ASSOCIATED DOMAIN-CONTAINING PROTEIN"/>
    <property type="match status" value="1"/>
</dbReference>
<feature type="transmembrane region" description="Helical" evidence="8">
    <location>
        <begin position="67"/>
        <end position="90"/>
    </location>
</feature>
<sequence length="208" mass="21815">MSDVEFVSETGESVSETAPARWRALSPLRNRDYRLLIGTTALSMFATGMWTVVMVFQVIAIDDSPTALSAVATCFSGGLLAFALVGGVVADRVPKRSVIVAVVADRVPKRSVIIAVEGIDLLAVTAVSVPALTGTIRLWHMAVASALLGAGSAFFYPAYSAYLPSILPSDELLAANGLEGALRPARRGSGGTRPGARARTGTRPEEVR</sequence>
<evidence type="ECO:0000256" key="7">
    <source>
        <dbReference type="SAM" id="MobiDB-lite"/>
    </source>
</evidence>
<reference evidence="10" key="1">
    <citation type="journal article" date="2019" name="Int. J. Syst. Evol. Microbiol.">
        <title>The Global Catalogue of Microorganisms (GCM) 10K type strain sequencing project: providing services to taxonomists for standard genome sequencing and annotation.</title>
        <authorList>
            <consortium name="The Broad Institute Genomics Platform"/>
            <consortium name="The Broad Institute Genome Sequencing Center for Infectious Disease"/>
            <person name="Wu L."/>
            <person name="Ma J."/>
        </authorList>
    </citation>
    <scope>NUCLEOTIDE SEQUENCE [LARGE SCALE GENOMIC DNA]</scope>
    <source>
        <strain evidence="10">TBRC 4489</strain>
    </source>
</reference>
<keyword evidence="3" id="KW-1003">Cell membrane</keyword>
<keyword evidence="5 8" id="KW-1133">Transmembrane helix</keyword>
<dbReference type="Gene3D" id="1.20.1250.20">
    <property type="entry name" value="MFS general substrate transporter like domains"/>
    <property type="match status" value="1"/>
</dbReference>
<evidence type="ECO:0000256" key="5">
    <source>
        <dbReference type="ARBA" id="ARBA00022989"/>
    </source>
</evidence>
<gene>
    <name evidence="9" type="ORF">ACFOWE_09560</name>
</gene>
<feature type="transmembrane region" description="Helical" evidence="8">
    <location>
        <begin position="111"/>
        <end position="132"/>
    </location>
</feature>
<comment type="subcellular location">
    <subcellularLocation>
        <location evidence="1">Cell membrane</location>
        <topology evidence="1">Multi-pass membrane protein</topology>
    </subcellularLocation>
</comment>
<accession>A0ABV8I678</accession>
<name>A0ABV8I678_9ACTN</name>
<feature type="region of interest" description="Disordered" evidence="7">
    <location>
        <begin position="182"/>
        <end position="208"/>
    </location>
</feature>
<feature type="transmembrane region" description="Helical" evidence="8">
    <location>
        <begin position="35"/>
        <end position="61"/>
    </location>
</feature>
<dbReference type="EMBL" id="JBHSBM010000013">
    <property type="protein sequence ID" value="MFC4058540.1"/>
    <property type="molecule type" value="Genomic_DNA"/>
</dbReference>